<evidence type="ECO:0000313" key="2">
    <source>
        <dbReference type="EMBL" id="PJO63469.1"/>
    </source>
</evidence>
<reference evidence="2 3" key="1">
    <citation type="submission" date="2017-11" db="EMBL/GenBank/DDBJ databases">
        <title>Molecular characterization of Burkholderia pseudomallei and closely related isolates from Vietnam.</title>
        <authorList>
            <person name="Ustinov D.V."/>
            <person name="Antonov A.S."/>
            <person name="Avdusheva E.F."/>
            <person name="Shpak I.M."/>
            <person name="Zakharova I.B."/>
            <person name="Thi L.A."/>
            <person name="Teteryatnikova N."/>
            <person name="Lopasteyskaya Y.A."/>
            <person name="Kuzyutina J.A."/>
            <person name="Ngo T.N."/>
            <person name="Victorov D.V."/>
        </authorList>
    </citation>
    <scope>NUCLEOTIDE SEQUENCE [LARGE SCALE GENOMIC DNA]</scope>
    <source>
        <strain evidence="2 3">V1512</strain>
    </source>
</reference>
<evidence type="ECO:0000313" key="3">
    <source>
        <dbReference type="Proteomes" id="UP000231878"/>
    </source>
</evidence>
<dbReference type="AlphaFoldDB" id="A0AAX0U4M8"/>
<proteinExistence type="predicted"/>
<name>A0AAX0U4M8_BURPE</name>
<evidence type="ECO:0000256" key="1">
    <source>
        <dbReference type="SAM" id="MobiDB-lite"/>
    </source>
</evidence>
<protein>
    <submittedName>
        <fullName evidence="2">Uncharacterized protein</fullName>
    </submittedName>
</protein>
<sequence>MLGSVRSRASETKRLDVCAHEPIRCAPPIHDVTRSDPWRERPRDGRGCRHAIRAANSAARAGAGRRSTARASRTRAWRRAFTAPRAVSTETTVTANRGPR</sequence>
<accession>A0AAX0U4M8</accession>
<comment type="caution">
    <text evidence="2">The sequence shown here is derived from an EMBL/GenBank/DDBJ whole genome shotgun (WGS) entry which is preliminary data.</text>
</comment>
<gene>
    <name evidence="2" type="ORF">CWD88_26160</name>
</gene>
<feature type="region of interest" description="Disordered" evidence="1">
    <location>
        <begin position="56"/>
        <end position="76"/>
    </location>
</feature>
<dbReference type="EMBL" id="PHRB01000032">
    <property type="protein sequence ID" value="PJO63469.1"/>
    <property type="molecule type" value="Genomic_DNA"/>
</dbReference>
<organism evidence="2 3">
    <name type="scientific">Burkholderia pseudomallei</name>
    <name type="common">Pseudomonas pseudomallei</name>
    <dbReference type="NCBI Taxonomy" id="28450"/>
    <lineage>
        <taxon>Bacteria</taxon>
        <taxon>Pseudomonadati</taxon>
        <taxon>Pseudomonadota</taxon>
        <taxon>Betaproteobacteria</taxon>
        <taxon>Burkholderiales</taxon>
        <taxon>Burkholderiaceae</taxon>
        <taxon>Burkholderia</taxon>
        <taxon>pseudomallei group</taxon>
    </lineage>
</organism>
<feature type="compositionally biased region" description="Low complexity" evidence="1">
    <location>
        <begin position="56"/>
        <end position="71"/>
    </location>
</feature>
<dbReference type="Proteomes" id="UP000231878">
    <property type="component" value="Unassembled WGS sequence"/>
</dbReference>